<accession>A0A1M7G610</accession>
<dbReference type="InterPro" id="IPR038231">
    <property type="entry name" value="MepB-like_sf"/>
</dbReference>
<dbReference type="Gene3D" id="3.40.1350.140">
    <property type="entry name" value="MepB-like"/>
    <property type="match status" value="1"/>
</dbReference>
<dbReference type="RefSeq" id="WP_068845139.1">
    <property type="nucleotide sequence ID" value="NZ_FRBT01000004.1"/>
</dbReference>
<dbReference type="STRING" id="946677.SAMN05444484_10468"/>
<proteinExistence type="predicted"/>
<evidence type="ECO:0008006" key="3">
    <source>
        <dbReference type="Google" id="ProtNLM"/>
    </source>
</evidence>
<dbReference type="AlphaFoldDB" id="A0A1M7G610"/>
<organism evidence="1 2">
    <name type="scientific">Flavobacterium chilense</name>
    <dbReference type="NCBI Taxonomy" id="946677"/>
    <lineage>
        <taxon>Bacteria</taxon>
        <taxon>Pseudomonadati</taxon>
        <taxon>Bacteroidota</taxon>
        <taxon>Flavobacteriia</taxon>
        <taxon>Flavobacteriales</taxon>
        <taxon>Flavobacteriaceae</taxon>
        <taxon>Flavobacterium</taxon>
    </lineage>
</organism>
<dbReference type="PIRSF" id="PIRSF032285">
    <property type="entry name" value="UCP032285"/>
    <property type="match status" value="1"/>
</dbReference>
<protein>
    <recommendedName>
        <fullName evidence="3">MepB protein</fullName>
    </recommendedName>
</protein>
<dbReference type="Proteomes" id="UP000184028">
    <property type="component" value="Unassembled WGS sequence"/>
</dbReference>
<dbReference type="OrthoDB" id="4954833at2"/>
<sequence length="173" mass="20454">MTTINKWNTTESLPKDLILAKELIYDSCNFKGTEPQPESESADYDAYRFVLNEKYICYRKSKITPTKTGQFVTLWKRNKNGNIEPFDFSDAIDFVIISTRKNDWFGQFIFPKSILLEKGIFSTSAKEGKRALRVYPPWDETTNKQAQKTQQWQLHYFYKINTEADLNRFKMLF</sequence>
<reference evidence="2" key="1">
    <citation type="submission" date="2016-11" db="EMBL/GenBank/DDBJ databases">
        <authorList>
            <person name="Varghese N."/>
            <person name="Submissions S."/>
        </authorList>
    </citation>
    <scope>NUCLEOTIDE SEQUENCE [LARGE SCALE GENOMIC DNA]</scope>
    <source>
        <strain evidence="2">DSM 24724</strain>
    </source>
</reference>
<dbReference type="InterPro" id="IPR011235">
    <property type="entry name" value="MepB-like"/>
</dbReference>
<gene>
    <name evidence="1" type="ORF">SAMN05444484_10468</name>
</gene>
<keyword evidence="2" id="KW-1185">Reference proteome</keyword>
<evidence type="ECO:0000313" key="2">
    <source>
        <dbReference type="Proteomes" id="UP000184028"/>
    </source>
</evidence>
<evidence type="ECO:0000313" key="1">
    <source>
        <dbReference type="EMBL" id="SHM11723.1"/>
    </source>
</evidence>
<dbReference type="Pfam" id="PF08877">
    <property type="entry name" value="MepB-like"/>
    <property type="match status" value="1"/>
</dbReference>
<dbReference type="EMBL" id="FRBT01000004">
    <property type="protein sequence ID" value="SHM11723.1"/>
    <property type="molecule type" value="Genomic_DNA"/>
</dbReference>
<name>A0A1M7G610_9FLAO</name>